<evidence type="ECO:0000256" key="5">
    <source>
        <dbReference type="ARBA" id="ARBA00022989"/>
    </source>
</evidence>
<dbReference type="InterPro" id="IPR002781">
    <property type="entry name" value="TM_pro_TauE-like"/>
</dbReference>
<protein>
    <submittedName>
        <fullName evidence="8">Putative membrane transporter protein YfcA</fullName>
    </submittedName>
</protein>
<evidence type="ECO:0000256" key="7">
    <source>
        <dbReference type="SAM" id="Phobius"/>
    </source>
</evidence>
<dbReference type="AlphaFoldDB" id="A0A644W2U1"/>
<keyword evidence="2" id="KW-0813">Transport</keyword>
<organism evidence="8">
    <name type="scientific">bioreactor metagenome</name>
    <dbReference type="NCBI Taxonomy" id="1076179"/>
    <lineage>
        <taxon>unclassified sequences</taxon>
        <taxon>metagenomes</taxon>
        <taxon>ecological metagenomes</taxon>
    </lineage>
</organism>
<dbReference type="Pfam" id="PF01925">
    <property type="entry name" value="TauE"/>
    <property type="match status" value="1"/>
</dbReference>
<evidence type="ECO:0000256" key="3">
    <source>
        <dbReference type="ARBA" id="ARBA00022475"/>
    </source>
</evidence>
<dbReference type="PANTHER" id="PTHR30269">
    <property type="entry name" value="TRANSMEMBRANE PROTEIN YFCA"/>
    <property type="match status" value="1"/>
</dbReference>
<keyword evidence="4 7" id="KW-0812">Transmembrane</keyword>
<evidence type="ECO:0000256" key="4">
    <source>
        <dbReference type="ARBA" id="ARBA00022692"/>
    </source>
</evidence>
<proteinExistence type="predicted"/>
<evidence type="ECO:0000256" key="2">
    <source>
        <dbReference type="ARBA" id="ARBA00022448"/>
    </source>
</evidence>
<feature type="transmembrane region" description="Helical" evidence="7">
    <location>
        <begin position="47"/>
        <end position="63"/>
    </location>
</feature>
<sequence length="249" mass="27361">MLWWYFPLLFCVGLLVGFINTIAGSGSFLTLPLLIWTGMPANMANGTNRISILLGSLTGVLSFNRKNYFDLRRALLLAAFAVPGAIAGSMFVINIPDELIEKIIGYVMLGFAVLTIWKPKAFNRKPVQRPDIKIRWYHCLLFILIGFYGGFIQAGVGIFMLFALVLSVGYDLVNANSIKLALTLVFTPFSLAVFIINDQVDWLPGLVLAAGSILGAWWGARFAIKKGVAAMKTFLFAVLVLSAVKLIFS</sequence>
<comment type="subcellular location">
    <subcellularLocation>
        <location evidence="1">Cell membrane</location>
        <topology evidence="1">Multi-pass membrane protein</topology>
    </subcellularLocation>
</comment>
<keyword evidence="5 7" id="KW-1133">Transmembrane helix</keyword>
<dbReference type="EMBL" id="VSSQ01000586">
    <property type="protein sequence ID" value="MPL98049.1"/>
    <property type="molecule type" value="Genomic_DNA"/>
</dbReference>
<name>A0A644W2U1_9ZZZZ</name>
<feature type="transmembrane region" description="Helical" evidence="7">
    <location>
        <begin position="230"/>
        <end position="248"/>
    </location>
</feature>
<feature type="transmembrane region" description="Helical" evidence="7">
    <location>
        <begin position="203"/>
        <end position="224"/>
    </location>
</feature>
<dbReference type="InterPro" id="IPR052017">
    <property type="entry name" value="TSUP"/>
</dbReference>
<comment type="caution">
    <text evidence="8">The sequence shown here is derived from an EMBL/GenBank/DDBJ whole genome shotgun (WGS) entry which is preliminary data.</text>
</comment>
<gene>
    <name evidence="8" type="primary">yfcA_11</name>
    <name evidence="8" type="ORF">SDC9_44247</name>
</gene>
<evidence type="ECO:0000313" key="8">
    <source>
        <dbReference type="EMBL" id="MPL98049.1"/>
    </source>
</evidence>
<feature type="transmembrane region" description="Helical" evidence="7">
    <location>
        <begin position="178"/>
        <end position="196"/>
    </location>
</feature>
<feature type="transmembrane region" description="Helical" evidence="7">
    <location>
        <begin position="75"/>
        <end position="93"/>
    </location>
</feature>
<evidence type="ECO:0000256" key="1">
    <source>
        <dbReference type="ARBA" id="ARBA00004651"/>
    </source>
</evidence>
<evidence type="ECO:0000256" key="6">
    <source>
        <dbReference type="ARBA" id="ARBA00023136"/>
    </source>
</evidence>
<accession>A0A644W2U1</accession>
<dbReference type="PANTHER" id="PTHR30269:SF0">
    <property type="entry name" value="MEMBRANE TRANSPORTER PROTEIN YFCA-RELATED"/>
    <property type="match status" value="1"/>
</dbReference>
<reference evidence="8" key="1">
    <citation type="submission" date="2019-08" db="EMBL/GenBank/DDBJ databases">
        <authorList>
            <person name="Kucharzyk K."/>
            <person name="Murdoch R.W."/>
            <person name="Higgins S."/>
            <person name="Loffler F."/>
        </authorList>
    </citation>
    <scope>NUCLEOTIDE SEQUENCE</scope>
</reference>
<dbReference type="GO" id="GO:0005886">
    <property type="term" value="C:plasma membrane"/>
    <property type="evidence" value="ECO:0007669"/>
    <property type="project" value="UniProtKB-SubCell"/>
</dbReference>
<keyword evidence="3" id="KW-1003">Cell membrane</keyword>
<feature type="transmembrane region" description="Helical" evidence="7">
    <location>
        <begin position="138"/>
        <end position="166"/>
    </location>
</feature>
<feature type="transmembrane region" description="Helical" evidence="7">
    <location>
        <begin position="99"/>
        <end position="117"/>
    </location>
</feature>
<keyword evidence="6 7" id="KW-0472">Membrane</keyword>